<feature type="transmembrane region" description="Helical" evidence="8">
    <location>
        <begin position="291"/>
        <end position="312"/>
    </location>
</feature>
<accession>A0A143PSK9</accession>
<keyword evidence="6 8" id="KW-0472">Membrane</keyword>
<dbReference type="OrthoDB" id="9783652at2"/>
<evidence type="ECO:0000313" key="9">
    <source>
        <dbReference type="EMBL" id="AMY11717.1"/>
    </source>
</evidence>
<dbReference type="PATRIC" id="fig|1813736.3.peg.5230"/>
<reference evidence="10" key="2">
    <citation type="submission" date="2016-04" db="EMBL/GenBank/DDBJ databases">
        <title>First Complete Genome Sequence of a Subdivision 6 Acidobacterium.</title>
        <authorList>
            <person name="Huang S."/>
            <person name="Vieira S."/>
            <person name="Bunk B."/>
            <person name="Riedel T."/>
            <person name="Sproeer C."/>
            <person name="Overmann J."/>
        </authorList>
    </citation>
    <scope>NUCLEOTIDE SEQUENCE [LARGE SCALE GENOMIC DNA]</scope>
    <source>
        <strain evidence="10">DSM 100886 HEG_-6_39</strain>
    </source>
</reference>
<evidence type="ECO:0000256" key="1">
    <source>
        <dbReference type="ARBA" id="ARBA00004651"/>
    </source>
</evidence>
<sequence>MIAAVLLGAGVIAALLTATLVEVVRRMSLALALLDHPNHRSSHATPTPRLGGVGLAVVLLAGLSIVAASPVATSSEARGLWAIVAIGAAIALVSFVDDVRSVGASVRLGVHLLTAVVLVGLIGGVRVVDLGPLGSMSLPVAAGATVMVLWVAWFINAFNFMDGSDGIAGVQAAVAGVSWVMFGLQQGSVALQACGVVLLGAVAGFLFHNWSPARIFMGDAGSALLGFLLATVPWVLGGDRLWLPTVLVLWPFLFDTLTTLAWRSSKGERIWEAHRSHLYQRLIVGGWTHRAVAMLYGALAGVGLAAALSLTVAGRTGVLMTASCLVVAAVTLWILATRAVSPPAAG</sequence>
<dbReference type="AlphaFoldDB" id="A0A143PSK9"/>
<evidence type="ECO:0000256" key="6">
    <source>
        <dbReference type="ARBA" id="ARBA00023136"/>
    </source>
</evidence>
<dbReference type="RefSeq" id="WP_110173240.1">
    <property type="nucleotide sequence ID" value="NZ_CP015136.1"/>
</dbReference>
<dbReference type="Pfam" id="PF00953">
    <property type="entry name" value="Glycos_transf_4"/>
    <property type="match status" value="1"/>
</dbReference>
<feature type="transmembrane region" description="Helical" evidence="8">
    <location>
        <begin position="189"/>
        <end position="208"/>
    </location>
</feature>
<evidence type="ECO:0000256" key="5">
    <source>
        <dbReference type="ARBA" id="ARBA00022989"/>
    </source>
</evidence>
<dbReference type="EMBL" id="CP015136">
    <property type="protein sequence ID" value="AMY11717.1"/>
    <property type="molecule type" value="Genomic_DNA"/>
</dbReference>
<feature type="transmembrane region" description="Helical" evidence="8">
    <location>
        <begin position="79"/>
        <end position="96"/>
    </location>
</feature>
<keyword evidence="7" id="KW-0479">Metal-binding</keyword>
<reference evidence="9 10" key="1">
    <citation type="journal article" date="2016" name="Genome Announc.">
        <title>First Complete Genome Sequence of a Subdivision 6 Acidobacterium Strain.</title>
        <authorList>
            <person name="Huang S."/>
            <person name="Vieira S."/>
            <person name="Bunk B."/>
            <person name="Riedel T."/>
            <person name="Sproer C."/>
            <person name="Overmann J."/>
        </authorList>
    </citation>
    <scope>NUCLEOTIDE SEQUENCE [LARGE SCALE GENOMIC DNA]</scope>
    <source>
        <strain evidence="10">DSM 100886 HEG_-6_39</strain>
    </source>
</reference>
<comment type="cofactor">
    <cofactor evidence="7">
        <name>Mg(2+)</name>
        <dbReference type="ChEBI" id="CHEBI:18420"/>
    </cofactor>
</comment>
<keyword evidence="4 8" id="KW-0812">Transmembrane</keyword>
<dbReference type="GO" id="GO:0005886">
    <property type="term" value="C:plasma membrane"/>
    <property type="evidence" value="ECO:0007669"/>
    <property type="project" value="UniProtKB-SubCell"/>
</dbReference>
<evidence type="ECO:0000256" key="4">
    <source>
        <dbReference type="ARBA" id="ARBA00022692"/>
    </source>
</evidence>
<dbReference type="GO" id="GO:0036380">
    <property type="term" value="F:UDP-N-acetylglucosamine-undecaprenyl-phosphate N-acetylglucosaminephosphotransferase activity"/>
    <property type="evidence" value="ECO:0007669"/>
    <property type="project" value="UniProtKB-EC"/>
</dbReference>
<dbReference type="GO" id="GO:0046872">
    <property type="term" value="F:metal ion binding"/>
    <property type="evidence" value="ECO:0007669"/>
    <property type="project" value="UniProtKB-KW"/>
</dbReference>
<keyword evidence="7" id="KW-0460">Magnesium</keyword>
<evidence type="ECO:0000313" key="10">
    <source>
        <dbReference type="Proteomes" id="UP000076079"/>
    </source>
</evidence>
<keyword evidence="10" id="KW-1185">Reference proteome</keyword>
<gene>
    <name evidence="9" type="primary">tagO</name>
    <name evidence="9" type="ORF">LuPra_04975</name>
</gene>
<dbReference type="GO" id="GO:0071555">
    <property type="term" value="P:cell wall organization"/>
    <property type="evidence" value="ECO:0007669"/>
    <property type="project" value="TreeGrafter"/>
</dbReference>
<keyword evidence="5 8" id="KW-1133">Transmembrane helix</keyword>
<dbReference type="GO" id="GO:0044038">
    <property type="term" value="P:cell wall macromolecule biosynthetic process"/>
    <property type="evidence" value="ECO:0007669"/>
    <property type="project" value="TreeGrafter"/>
</dbReference>
<protein>
    <submittedName>
        <fullName evidence="9">Putative undecaprenyl-phosphate N-acetylglucosaminyl 1-phosphate transferase</fullName>
        <ecNumber evidence="9">2.7.8.33</ecNumber>
    </submittedName>
</protein>
<dbReference type="CDD" id="cd06854">
    <property type="entry name" value="GT_WbpL_WbcO_like"/>
    <property type="match status" value="1"/>
</dbReference>
<dbReference type="Proteomes" id="UP000076079">
    <property type="component" value="Chromosome"/>
</dbReference>
<organism evidence="9 10">
    <name type="scientific">Luteitalea pratensis</name>
    <dbReference type="NCBI Taxonomy" id="1855912"/>
    <lineage>
        <taxon>Bacteria</taxon>
        <taxon>Pseudomonadati</taxon>
        <taxon>Acidobacteriota</taxon>
        <taxon>Vicinamibacteria</taxon>
        <taxon>Vicinamibacterales</taxon>
        <taxon>Vicinamibacteraceae</taxon>
        <taxon>Luteitalea</taxon>
    </lineage>
</organism>
<dbReference type="STRING" id="1855912.LuPra_04975"/>
<dbReference type="InterPro" id="IPR000715">
    <property type="entry name" value="Glycosyl_transferase_4"/>
</dbReference>
<feature type="transmembrane region" description="Helical" evidence="8">
    <location>
        <begin position="215"/>
        <end position="236"/>
    </location>
</feature>
<dbReference type="PANTHER" id="PTHR22926:SF3">
    <property type="entry name" value="UNDECAPRENYL-PHOSPHATE ALPHA-N-ACETYLGLUCOSAMINYL 1-PHOSPHATE TRANSFERASE"/>
    <property type="match status" value="1"/>
</dbReference>
<proteinExistence type="predicted"/>
<feature type="transmembrane region" description="Helical" evidence="8">
    <location>
        <begin position="108"/>
        <end position="128"/>
    </location>
</feature>
<feature type="transmembrane region" description="Helical" evidence="8">
    <location>
        <begin position="50"/>
        <end position="72"/>
    </location>
</feature>
<evidence type="ECO:0000256" key="8">
    <source>
        <dbReference type="SAM" id="Phobius"/>
    </source>
</evidence>
<keyword evidence="3 9" id="KW-0808">Transferase</keyword>
<feature type="transmembrane region" description="Helical" evidence="8">
    <location>
        <begin position="318"/>
        <end position="336"/>
    </location>
</feature>
<dbReference type="KEGG" id="abac:LuPra_04975"/>
<name>A0A143PSK9_LUTPR</name>
<evidence type="ECO:0000256" key="7">
    <source>
        <dbReference type="PIRSR" id="PIRSR600715-1"/>
    </source>
</evidence>
<feature type="binding site" evidence="7">
    <location>
        <position position="159"/>
    </location>
    <ligand>
        <name>Mg(2+)</name>
        <dbReference type="ChEBI" id="CHEBI:18420"/>
    </ligand>
</feature>
<dbReference type="EC" id="2.7.8.33" evidence="9"/>
<dbReference type="GO" id="GO:0009103">
    <property type="term" value="P:lipopolysaccharide biosynthetic process"/>
    <property type="evidence" value="ECO:0007669"/>
    <property type="project" value="TreeGrafter"/>
</dbReference>
<keyword evidence="2" id="KW-1003">Cell membrane</keyword>
<evidence type="ECO:0000256" key="3">
    <source>
        <dbReference type="ARBA" id="ARBA00022679"/>
    </source>
</evidence>
<dbReference type="PANTHER" id="PTHR22926">
    <property type="entry name" value="PHOSPHO-N-ACETYLMURAMOYL-PENTAPEPTIDE-TRANSFERASE"/>
    <property type="match status" value="1"/>
</dbReference>
<comment type="subcellular location">
    <subcellularLocation>
        <location evidence="1">Cell membrane</location>
        <topology evidence="1">Multi-pass membrane protein</topology>
    </subcellularLocation>
</comment>
<feature type="binding site" evidence="7">
    <location>
        <position position="219"/>
    </location>
    <ligand>
        <name>Mg(2+)</name>
        <dbReference type="ChEBI" id="CHEBI:18420"/>
    </ligand>
</feature>
<evidence type="ECO:0000256" key="2">
    <source>
        <dbReference type="ARBA" id="ARBA00022475"/>
    </source>
</evidence>
<feature type="transmembrane region" description="Helical" evidence="8">
    <location>
        <begin position="135"/>
        <end position="155"/>
    </location>
</feature>